<dbReference type="AlphaFoldDB" id="A5GAF0"/>
<organism evidence="1 2">
    <name type="scientific">Geotalea uraniireducens (strain Rf4)</name>
    <name type="common">Geobacter uraniireducens</name>
    <dbReference type="NCBI Taxonomy" id="351605"/>
    <lineage>
        <taxon>Bacteria</taxon>
        <taxon>Pseudomonadati</taxon>
        <taxon>Thermodesulfobacteriota</taxon>
        <taxon>Desulfuromonadia</taxon>
        <taxon>Geobacterales</taxon>
        <taxon>Geobacteraceae</taxon>
        <taxon>Geotalea</taxon>
    </lineage>
</organism>
<evidence type="ECO:0008006" key="3">
    <source>
        <dbReference type="Google" id="ProtNLM"/>
    </source>
</evidence>
<gene>
    <name evidence="1" type="ordered locus">Gura_1234</name>
</gene>
<dbReference type="HOGENOM" id="CLU_051011_0_0_7"/>
<protein>
    <recommendedName>
        <fullName evidence="3">Transposase</fullName>
    </recommendedName>
</protein>
<dbReference type="STRING" id="351605.Gura_1234"/>
<dbReference type="OrthoDB" id="5419750at2"/>
<accession>A5GAF0</accession>
<reference evidence="1 2" key="1">
    <citation type="submission" date="2007-05" db="EMBL/GenBank/DDBJ databases">
        <title>Complete sequence of Geobacter uraniireducens Rf4.</title>
        <authorList>
            <consortium name="US DOE Joint Genome Institute"/>
            <person name="Copeland A."/>
            <person name="Lucas S."/>
            <person name="Lapidus A."/>
            <person name="Barry K."/>
            <person name="Detter J.C."/>
            <person name="Glavina del Rio T."/>
            <person name="Hammon N."/>
            <person name="Israni S."/>
            <person name="Dalin E."/>
            <person name="Tice H."/>
            <person name="Pitluck S."/>
            <person name="Chertkov O."/>
            <person name="Brettin T."/>
            <person name="Bruce D."/>
            <person name="Han C."/>
            <person name="Schmutz J."/>
            <person name="Larimer F."/>
            <person name="Land M."/>
            <person name="Hauser L."/>
            <person name="Kyrpides N."/>
            <person name="Mikhailova N."/>
            <person name="Shelobolina E."/>
            <person name="Aklujkar M."/>
            <person name="Lovley D."/>
            <person name="Richardson P."/>
        </authorList>
    </citation>
    <scope>NUCLEOTIDE SEQUENCE [LARGE SCALE GENOMIC DNA]</scope>
    <source>
        <strain evidence="1 2">Rf4</strain>
    </source>
</reference>
<proteinExistence type="predicted"/>
<dbReference type="EMBL" id="CP000698">
    <property type="protein sequence ID" value="ABQ25438.1"/>
    <property type="molecule type" value="Genomic_DNA"/>
</dbReference>
<sequence>MKTVKTYLSKDAQLGVLRCCLEHIPDQRDGAKISLADVLMSGYAMFDLKDPSLLAFDERRCRDAANLQRIYGIGKVACDTQLRTVIDPVDPAGLRPGFKTIVATLQRGKALQQLAYYEGYYLLSLDGTGSFGSENLSSASCLVKNKSNGKKLYYQQVLGAALVHPDSRVVIPLAPEMIIPQDGATKNDCERNASKRFLPNFREDFPRLPVIVVEDGLSSNGPHIRDLQQHNMRFILGAKPGDHPLLFENLTDAIKKKTATTFAQIDPKNPQIMHSYCFLNDTPLNQANPDLKVNFLVYEEHNAKTGKTQRFSWVTDLPITEENAYILMRGGRSRWKIENETFNTLKNQGYNLEHNYGLGKEHLSENFVMLMMLAFLVDQAQQLCSPLFQAALERAGSRRSLWEQQRNLFNSFELDSMATIYTMIINGFRKPSPDIIYDE</sequence>
<dbReference type="KEGG" id="gur:Gura_1234"/>
<dbReference type="RefSeq" id="WP_011938158.1">
    <property type="nucleotide sequence ID" value="NC_009483.1"/>
</dbReference>
<name>A5GAF0_GEOUR</name>
<evidence type="ECO:0000313" key="2">
    <source>
        <dbReference type="Proteomes" id="UP000006695"/>
    </source>
</evidence>
<dbReference type="Proteomes" id="UP000006695">
    <property type="component" value="Chromosome"/>
</dbReference>
<keyword evidence="2" id="KW-1185">Reference proteome</keyword>
<evidence type="ECO:0000313" key="1">
    <source>
        <dbReference type="EMBL" id="ABQ25438.1"/>
    </source>
</evidence>